<feature type="transmembrane region" description="Helical" evidence="1">
    <location>
        <begin position="43"/>
        <end position="62"/>
    </location>
</feature>
<name>A0ABY5BZT4_9LACO</name>
<protein>
    <submittedName>
        <fullName evidence="2">Uncharacterized protein</fullName>
    </submittedName>
</protein>
<dbReference type="Proteomes" id="UP001056093">
    <property type="component" value="Chromosome"/>
</dbReference>
<organism evidence="2 3">
    <name type="scientific">Fructobacillus americanaquae</name>
    <dbReference type="NCBI Taxonomy" id="2940302"/>
    <lineage>
        <taxon>Bacteria</taxon>
        <taxon>Bacillati</taxon>
        <taxon>Bacillota</taxon>
        <taxon>Bacilli</taxon>
        <taxon>Lactobacillales</taxon>
        <taxon>Lactobacillaceae</taxon>
        <taxon>Fructobacillus</taxon>
    </lineage>
</organism>
<evidence type="ECO:0000313" key="3">
    <source>
        <dbReference type="Proteomes" id="UP001056093"/>
    </source>
</evidence>
<proteinExistence type="predicted"/>
<dbReference type="RefSeq" id="WP_252773824.1">
    <property type="nucleotide sequence ID" value="NZ_CP097122.1"/>
</dbReference>
<dbReference type="EMBL" id="CP097122">
    <property type="protein sequence ID" value="USS92019.1"/>
    <property type="molecule type" value="Genomic_DNA"/>
</dbReference>
<accession>A0ABY5BZT4</accession>
<reference evidence="2" key="1">
    <citation type="submission" date="2022-05" db="EMBL/GenBank/DDBJ databases">
        <authorList>
            <person name="Oliphant S.A."/>
            <person name="Watson-Haigh N.S."/>
            <person name="Sumby K.M."/>
            <person name="Gardner J.M."/>
            <person name="Jiranek V."/>
        </authorList>
    </citation>
    <scope>NUCLEOTIDE SEQUENCE</scope>
    <source>
        <strain evidence="2">KI3_B9</strain>
    </source>
</reference>
<sequence>MMKKIEKVWPAYLKTNPSVITVKALKELIAKPYKNFNEAYSNLPMLLTMAFYLMTALHGRFVSVWSK</sequence>
<gene>
    <name evidence="2" type="ORF">M3M36_06825</name>
</gene>
<keyword evidence="3" id="KW-1185">Reference proteome</keyword>
<keyword evidence="1" id="KW-0472">Membrane</keyword>
<evidence type="ECO:0000256" key="1">
    <source>
        <dbReference type="SAM" id="Phobius"/>
    </source>
</evidence>
<keyword evidence="1" id="KW-0812">Transmembrane</keyword>
<evidence type="ECO:0000313" key="2">
    <source>
        <dbReference type="EMBL" id="USS92019.1"/>
    </source>
</evidence>
<keyword evidence="1" id="KW-1133">Transmembrane helix</keyword>